<protein>
    <recommendedName>
        <fullName evidence="4">DUF3889 domain-containing protein</fullName>
    </recommendedName>
</protein>
<feature type="chain" id="PRO_5040948156" description="DUF3889 domain-containing protein" evidence="1">
    <location>
        <begin position="20"/>
        <end position="106"/>
    </location>
</feature>
<dbReference type="EMBL" id="FTMX01000002">
    <property type="protein sequence ID" value="SIR02525.1"/>
    <property type="molecule type" value="Genomic_DNA"/>
</dbReference>
<evidence type="ECO:0000313" key="3">
    <source>
        <dbReference type="Proteomes" id="UP000185829"/>
    </source>
</evidence>
<proteinExistence type="predicted"/>
<comment type="caution">
    <text evidence="2">The sequence shown here is derived from an EMBL/GenBank/DDBJ whole genome shotgun (WGS) entry which is preliminary data.</text>
</comment>
<feature type="signal peptide" evidence="1">
    <location>
        <begin position="1"/>
        <end position="19"/>
    </location>
</feature>
<dbReference type="Proteomes" id="UP000185829">
    <property type="component" value="Unassembled WGS sequence"/>
</dbReference>
<evidence type="ECO:0000313" key="2">
    <source>
        <dbReference type="EMBL" id="SIR02525.1"/>
    </source>
</evidence>
<keyword evidence="1" id="KW-0732">Signal</keyword>
<name>A0A9X8R8C8_9BACI</name>
<organism evidence="2 3">
    <name type="scientific">Peribacillus simplex</name>
    <dbReference type="NCBI Taxonomy" id="1478"/>
    <lineage>
        <taxon>Bacteria</taxon>
        <taxon>Bacillati</taxon>
        <taxon>Bacillota</taxon>
        <taxon>Bacilli</taxon>
        <taxon>Bacillales</taxon>
        <taxon>Bacillaceae</taxon>
        <taxon>Peribacillus</taxon>
    </lineage>
</organism>
<dbReference type="InterPro" id="IPR024987">
    <property type="entry name" value="DUF3889"/>
</dbReference>
<dbReference type="Pfam" id="PF13028">
    <property type="entry name" value="DUF3889"/>
    <property type="match status" value="1"/>
</dbReference>
<evidence type="ECO:0008006" key="4">
    <source>
        <dbReference type="Google" id="ProtNLM"/>
    </source>
</evidence>
<gene>
    <name evidence="2" type="ORF">SAMN05878482_102799</name>
</gene>
<reference evidence="2 3" key="1">
    <citation type="submission" date="2017-01" db="EMBL/GenBank/DDBJ databases">
        <authorList>
            <person name="Varghese N."/>
            <person name="Submissions S."/>
        </authorList>
    </citation>
    <scope>NUCLEOTIDE SEQUENCE [LARGE SCALE GENOMIC DNA]</scope>
    <source>
        <strain evidence="2 3">RUG2-6</strain>
    </source>
</reference>
<accession>A0A9X8R8C8</accession>
<dbReference type="AlphaFoldDB" id="A0A9X8R8C8"/>
<sequence length="106" mass="12107">MKKVIVMLMGIFLIIQAGAISAQAQKPDYEKYGKIAISVVQADYPELKINDYEYKGRKTVSKNLVEDDFRFLVDDKGQQFNVIVTVQHDLKNEKLLSLKVTEQKGK</sequence>
<evidence type="ECO:0000256" key="1">
    <source>
        <dbReference type="SAM" id="SignalP"/>
    </source>
</evidence>
<dbReference type="Gene3D" id="3.10.450.390">
    <property type="entry name" value="Protein of unknown function DUF3889"/>
    <property type="match status" value="1"/>
</dbReference>
<dbReference type="RefSeq" id="WP_076367613.1">
    <property type="nucleotide sequence ID" value="NZ_FTMX01000002.1"/>
</dbReference>